<comment type="caution">
    <text evidence="1">The sequence shown here is derived from an EMBL/GenBank/DDBJ whole genome shotgun (WGS) entry which is preliminary data.</text>
</comment>
<proteinExistence type="predicted"/>
<accession>A0ABR7K7P0</accession>
<gene>
    <name evidence="1" type="ORF">H8909_00435</name>
</gene>
<name>A0ABR7K7P0_9FIRM</name>
<sequence>MTKEIVSIREFAEMTNIKEYVVRRLVKENKLVFFMSGSRAYINYPLSVKKLWSNEQ</sequence>
<reference evidence="1 2" key="1">
    <citation type="submission" date="2020-08" db="EMBL/GenBank/DDBJ databases">
        <authorList>
            <person name="Liu C."/>
            <person name="Sun Q."/>
        </authorList>
    </citation>
    <scope>NUCLEOTIDE SEQUENCE [LARGE SCALE GENOMIC DNA]</scope>
    <source>
        <strain evidence="1 2">NSJ-22</strain>
    </source>
</reference>
<protein>
    <recommendedName>
        <fullName evidence="3">Helix-turn-helix domain-containing protein</fullName>
    </recommendedName>
</protein>
<keyword evidence="2" id="KW-1185">Reference proteome</keyword>
<organism evidence="1 2">
    <name type="scientific">Catenibacterium faecis</name>
    <dbReference type="NCBI Taxonomy" id="2764323"/>
    <lineage>
        <taxon>Bacteria</taxon>
        <taxon>Bacillati</taxon>
        <taxon>Bacillota</taxon>
        <taxon>Erysipelotrichia</taxon>
        <taxon>Erysipelotrichales</taxon>
        <taxon>Coprobacillaceae</taxon>
        <taxon>Catenibacterium</taxon>
    </lineage>
</organism>
<dbReference type="EMBL" id="JACRWG010000001">
    <property type="protein sequence ID" value="MBC6008733.1"/>
    <property type="molecule type" value="Genomic_DNA"/>
</dbReference>
<evidence type="ECO:0008006" key="3">
    <source>
        <dbReference type="Google" id="ProtNLM"/>
    </source>
</evidence>
<evidence type="ECO:0000313" key="2">
    <source>
        <dbReference type="Proteomes" id="UP000603474"/>
    </source>
</evidence>
<dbReference type="RefSeq" id="WP_154410912.1">
    <property type="nucleotide sequence ID" value="NZ_JACRWG010000001.1"/>
</dbReference>
<dbReference type="Proteomes" id="UP000603474">
    <property type="component" value="Unassembled WGS sequence"/>
</dbReference>
<evidence type="ECO:0000313" key="1">
    <source>
        <dbReference type="EMBL" id="MBC6008733.1"/>
    </source>
</evidence>